<evidence type="ECO:0000259" key="2">
    <source>
        <dbReference type="PROSITE" id="PS50994"/>
    </source>
</evidence>
<proteinExistence type="predicted"/>
<dbReference type="InterPro" id="IPR012337">
    <property type="entry name" value="RNaseH-like_sf"/>
</dbReference>
<sequence>MNVDLGSVAELARLSPAERARCKAIERVIQAADSDQASETESRAERVRQAFKGQLGIDVSQRQVYRYLASYRLGGVAALADARKTGKSRATKTDPRVFGLIESELKDQLEVSTGTRSRTIARVKWAASRQGVPVPSTRTMYRLLEQLDRHRGSFGSATTRRSKAVRPDRTFRPSLPSRPGELVEIDSTPLDLFVQMPDGSVGRPELTYAIDVATGTIGATLLHERAAKSVDIGAVLLTRMLTRIVDQPWWGEAVSFAETVFEPTSEPLGRVLEEAAAVVPLIVPEAVTVDRGKVFVGSTFTAACERLEISQVRANPRQGTDKPHVEGGFKRIRDGFVQYLAGYSGGHTQNRGDEPRTEAVWTLGEVRLLLDLWVIVEWQTTAQSGLRLPGMPQRALSPNQMYAALSAAAPHVPVSLGREDYIALLPLAWRSVQPYGLNFGGLVYDAEALHPMRGRQSGLSGEARGRWEIRYDPYNLRQIWVRDIANSRWITASWALAARTDHPFSREVLRAAQRAITEPSHPTTIDILEQINRIQAQRVTPQSGAPPFKKSRVTKGDRPTPVVELRAGGSDSRAGTEHAEGTKTRAALPHARLRLLE</sequence>
<dbReference type="SUPFAM" id="SSF53098">
    <property type="entry name" value="Ribonuclease H-like"/>
    <property type="match status" value="2"/>
</dbReference>
<feature type="domain" description="Integrase catalytic" evidence="2">
    <location>
        <begin position="175"/>
        <end position="406"/>
    </location>
</feature>
<dbReference type="EMBL" id="CP078075">
    <property type="protein sequence ID" value="WDM43327.1"/>
    <property type="molecule type" value="Genomic_DNA"/>
</dbReference>
<keyword evidence="4" id="KW-1185">Reference proteome</keyword>
<evidence type="ECO:0000256" key="1">
    <source>
        <dbReference type="SAM" id="MobiDB-lite"/>
    </source>
</evidence>
<dbReference type="Proteomes" id="UP001215097">
    <property type="component" value="Chromosome"/>
</dbReference>
<dbReference type="Gene3D" id="3.30.420.10">
    <property type="entry name" value="Ribonuclease H-like superfamily/Ribonuclease H"/>
    <property type="match status" value="1"/>
</dbReference>
<accession>A0ABY7XQR9</accession>
<evidence type="ECO:0000313" key="3">
    <source>
        <dbReference type="EMBL" id="WDM43327.1"/>
    </source>
</evidence>
<feature type="region of interest" description="Disordered" evidence="1">
    <location>
        <begin position="154"/>
        <end position="180"/>
    </location>
</feature>
<dbReference type="Pfam" id="PF09299">
    <property type="entry name" value="Mu-transpos_C"/>
    <property type="match status" value="1"/>
</dbReference>
<feature type="region of interest" description="Disordered" evidence="1">
    <location>
        <begin position="538"/>
        <end position="585"/>
    </location>
</feature>
<protein>
    <submittedName>
        <fullName evidence="3">DDE-type integrase/transposase/recombinase</fullName>
    </submittedName>
</protein>
<dbReference type="InterPro" id="IPR001584">
    <property type="entry name" value="Integrase_cat-core"/>
</dbReference>
<dbReference type="PROSITE" id="PS50994">
    <property type="entry name" value="INTEGRASE"/>
    <property type="match status" value="1"/>
</dbReference>
<dbReference type="RefSeq" id="WP_282217179.1">
    <property type="nucleotide sequence ID" value="NZ_BAAAUN010000001.1"/>
</dbReference>
<name>A0ABY7XQR9_MICLT</name>
<organism evidence="3 4">
    <name type="scientific">Microbacterium luteolum</name>
    <name type="common">Aureobacterium luteolum</name>
    <dbReference type="NCBI Taxonomy" id="69367"/>
    <lineage>
        <taxon>Bacteria</taxon>
        <taxon>Bacillati</taxon>
        <taxon>Actinomycetota</taxon>
        <taxon>Actinomycetes</taxon>
        <taxon>Micrococcales</taxon>
        <taxon>Microbacteriaceae</taxon>
        <taxon>Microbacterium</taxon>
    </lineage>
</organism>
<dbReference type="InterPro" id="IPR036397">
    <property type="entry name" value="RNaseH_sf"/>
</dbReference>
<reference evidence="3 4" key="1">
    <citation type="submission" date="2021-06" db="EMBL/GenBank/DDBJ databases">
        <title>Genome-based taxonomic framework of Microbacterium strains isolated from marine environment, the description of four new species and reclassification of four preexisting species.</title>
        <authorList>
            <person name="Lee S.D."/>
            <person name="Kim S.-M."/>
            <person name="Byeon Y.-S."/>
            <person name="Yang H.L."/>
            <person name="Kim I.S."/>
        </authorList>
    </citation>
    <scope>NUCLEOTIDE SEQUENCE [LARGE SCALE GENOMIC DNA]</scope>
    <source>
        <strain evidence="3 4">KACC 14465</strain>
    </source>
</reference>
<gene>
    <name evidence="3" type="ORF">KV395_08715</name>
</gene>
<feature type="compositionally biased region" description="Basic and acidic residues" evidence="1">
    <location>
        <begin position="574"/>
        <end position="583"/>
    </location>
</feature>
<evidence type="ECO:0000313" key="4">
    <source>
        <dbReference type="Proteomes" id="UP001215097"/>
    </source>
</evidence>
<dbReference type="InterPro" id="IPR015378">
    <property type="entry name" value="Transposase-like_Mu_C"/>
</dbReference>